<evidence type="ECO:0000256" key="1">
    <source>
        <dbReference type="SAM" id="MobiDB-lite"/>
    </source>
</evidence>
<dbReference type="Proteomes" id="UP000283805">
    <property type="component" value="Unassembled WGS sequence"/>
</dbReference>
<dbReference type="Pfam" id="PF26008">
    <property type="entry name" value="DUF8001"/>
    <property type="match status" value="1"/>
</dbReference>
<keyword evidence="4" id="KW-1185">Reference proteome</keyword>
<feature type="compositionally biased region" description="Low complexity" evidence="1">
    <location>
        <begin position="82"/>
        <end position="92"/>
    </location>
</feature>
<dbReference type="EMBL" id="RAPO01000003">
    <property type="protein sequence ID" value="RKD93774.1"/>
    <property type="molecule type" value="Genomic_DNA"/>
</dbReference>
<dbReference type="RefSeq" id="WP_245977621.1">
    <property type="nucleotide sequence ID" value="NZ_RAPO01000003.1"/>
</dbReference>
<gene>
    <name evidence="3" type="ORF">ATJ93_3406</name>
</gene>
<proteinExistence type="predicted"/>
<feature type="compositionally biased region" description="Acidic residues" evidence="1">
    <location>
        <begin position="93"/>
        <end position="102"/>
    </location>
</feature>
<accession>A0A419WE61</accession>
<organism evidence="3 4">
    <name type="scientific">Halopiger aswanensis</name>
    <dbReference type="NCBI Taxonomy" id="148449"/>
    <lineage>
        <taxon>Archaea</taxon>
        <taxon>Methanobacteriati</taxon>
        <taxon>Methanobacteriota</taxon>
        <taxon>Stenosarchaea group</taxon>
        <taxon>Halobacteria</taxon>
        <taxon>Halobacteriales</taxon>
        <taxon>Natrialbaceae</taxon>
        <taxon>Halopiger</taxon>
    </lineage>
</organism>
<protein>
    <recommendedName>
        <fullName evidence="2">DUF8001 domain-containing protein</fullName>
    </recommendedName>
</protein>
<feature type="domain" description="DUF8001" evidence="2">
    <location>
        <begin position="1"/>
        <end position="77"/>
    </location>
</feature>
<sequence>MGETIRISEGDLPADEIIAAIEAGARVVVATTVAGETHEIVLRYDGSVYYCDTPTRLHRHESEGEMRTCIRRMGYGADADADTATGSAADAESTTDSDPMDQ</sequence>
<evidence type="ECO:0000259" key="2">
    <source>
        <dbReference type="Pfam" id="PF26008"/>
    </source>
</evidence>
<feature type="region of interest" description="Disordered" evidence="1">
    <location>
        <begin position="79"/>
        <end position="102"/>
    </location>
</feature>
<evidence type="ECO:0000313" key="3">
    <source>
        <dbReference type="EMBL" id="RKD93774.1"/>
    </source>
</evidence>
<reference evidence="3 4" key="1">
    <citation type="submission" date="2018-09" db="EMBL/GenBank/DDBJ databases">
        <title>Genomic Encyclopedia of Archaeal and Bacterial Type Strains, Phase II (KMG-II): from individual species to whole genera.</title>
        <authorList>
            <person name="Goeker M."/>
        </authorList>
    </citation>
    <scope>NUCLEOTIDE SEQUENCE [LARGE SCALE GENOMIC DNA]</scope>
    <source>
        <strain evidence="3 4">DSM 13151</strain>
    </source>
</reference>
<dbReference type="InterPro" id="IPR058314">
    <property type="entry name" value="DUF8001"/>
</dbReference>
<evidence type="ECO:0000313" key="4">
    <source>
        <dbReference type="Proteomes" id="UP000283805"/>
    </source>
</evidence>
<comment type="caution">
    <text evidence="3">The sequence shown here is derived from an EMBL/GenBank/DDBJ whole genome shotgun (WGS) entry which is preliminary data.</text>
</comment>
<dbReference type="AlphaFoldDB" id="A0A419WE61"/>
<name>A0A419WE61_9EURY</name>